<gene>
    <name evidence="2" type="ORF">CUN59_12960</name>
</gene>
<keyword evidence="1" id="KW-0175">Coiled coil</keyword>
<proteinExistence type="predicted"/>
<feature type="coiled-coil region" evidence="1">
    <location>
        <begin position="285"/>
        <end position="333"/>
    </location>
</feature>
<sequence>MGILMTNFDNLFRKVEELKQLCYQHFAPRITNIETYLSTLTERVQNGSVIVTGNLQTEQITPLNISESELVQVYNDVPKVLLKNSIIAELTAKSYREDRNNEPIFLENDKNGKYWIIVSNQNNIFLIPSIIIKLHIHKLKTVAKLFDFHGETASLDTHFMLTKPAKLSSLPNGKEWKLEEKGILEFSDHFSQFKFEVPDFQESKEDHPVEIQKIYQKLDDLTSQLEQFQQERINLASQIINIPEIKDTQANTNLEILKINKKLNGLNLQFEESQIINIQEIKDDQANSNLEIVKINQELDALRLELNRSHELRKSLESYMVEMSQELDNLKVQLYHSQEKQQKLESHLEKIPVLRDYVYLQIDLIKARLESLENL</sequence>
<dbReference type="Proteomes" id="UP000239589">
    <property type="component" value="Unassembled WGS sequence"/>
</dbReference>
<name>A0A2S6CT12_9CYAN</name>
<accession>A0A2S6CT12</accession>
<keyword evidence="3" id="KW-1185">Reference proteome</keyword>
<organism evidence="2 3">
    <name type="scientific">Cuspidothrix issatschenkoi CHARLIE-1</name>
    <dbReference type="NCBI Taxonomy" id="2052836"/>
    <lineage>
        <taxon>Bacteria</taxon>
        <taxon>Bacillati</taxon>
        <taxon>Cyanobacteriota</taxon>
        <taxon>Cyanophyceae</taxon>
        <taxon>Nostocales</taxon>
        <taxon>Aphanizomenonaceae</taxon>
        <taxon>Cuspidothrix</taxon>
    </lineage>
</organism>
<dbReference type="AlphaFoldDB" id="A0A2S6CT12"/>
<evidence type="ECO:0000313" key="3">
    <source>
        <dbReference type="Proteomes" id="UP000239589"/>
    </source>
</evidence>
<comment type="caution">
    <text evidence="2">The sequence shown here is derived from an EMBL/GenBank/DDBJ whole genome shotgun (WGS) entry which is preliminary data.</text>
</comment>
<dbReference type="EMBL" id="PGEM01000088">
    <property type="protein sequence ID" value="PPJ62904.1"/>
    <property type="molecule type" value="Genomic_DNA"/>
</dbReference>
<feature type="coiled-coil region" evidence="1">
    <location>
        <begin position="211"/>
        <end position="238"/>
    </location>
</feature>
<evidence type="ECO:0000313" key="2">
    <source>
        <dbReference type="EMBL" id="PPJ62904.1"/>
    </source>
</evidence>
<reference evidence="2 3" key="1">
    <citation type="submission" date="2018-02" db="EMBL/GenBank/DDBJ databases">
        <title>Discovery of a pederin family compound in a non-symbiotic bloom-forming cyanobacterium.</title>
        <authorList>
            <person name="Kust A."/>
            <person name="Mares J."/>
            <person name="Jokela J."/>
            <person name="Urajova P."/>
            <person name="Hajek J."/>
            <person name="Saurav K."/>
            <person name="Voracova K."/>
            <person name="Fewer D.P."/>
            <person name="Haapaniemi E."/>
            <person name="Permi P."/>
            <person name="Rehakova K."/>
            <person name="Sivonen K."/>
            <person name="Hrouzek P."/>
        </authorList>
    </citation>
    <scope>NUCLEOTIDE SEQUENCE [LARGE SCALE GENOMIC DNA]</scope>
    <source>
        <strain evidence="2 3">CHARLIE-1</strain>
    </source>
</reference>
<protein>
    <submittedName>
        <fullName evidence="2">Uncharacterized protein</fullName>
    </submittedName>
</protein>
<evidence type="ECO:0000256" key="1">
    <source>
        <dbReference type="SAM" id="Coils"/>
    </source>
</evidence>